<keyword evidence="3" id="KW-0804">Transcription</keyword>
<feature type="DNA-binding region" description="H-T-H motif" evidence="4">
    <location>
        <begin position="64"/>
        <end position="83"/>
    </location>
</feature>
<reference evidence="6 7" key="1">
    <citation type="submission" date="2019-09" db="EMBL/GenBank/DDBJ databases">
        <title>Genome sequencing of strain KACC 19322.</title>
        <authorList>
            <person name="Heo J."/>
            <person name="Kim S.-J."/>
            <person name="Kim J.-S."/>
            <person name="Hong S.-B."/>
            <person name="Kwon S.-W."/>
        </authorList>
    </citation>
    <scope>NUCLEOTIDE SEQUENCE [LARGE SCALE GENOMIC DNA]</scope>
    <source>
        <strain evidence="6 7">KACC 19322</strain>
    </source>
</reference>
<keyword evidence="1" id="KW-0805">Transcription regulation</keyword>
<evidence type="ECO:0000313" key="7">
    <source>
        <dbReference type="Proteomes" id="UP000322159"/>
    </source>
</evidence>
<dbReference type="GO" id="GO:0003677">
    <property type="term" value="F:DNA binding"/>
    <property type="evidence" value="ECO:0007669"/>
    <property type="project" value="UniProtKB-UniRule"/>
</dbReference>
<evidence type="ECO:0000256" key="4">
    <source>
        <dbReference type="PROSITE-ProRule" id="PRU00335"/>
    </source>
</evidence>
<keyword evidence="7" id="KW-1185">Reference proteome</keyword>
<sequence length="226" mass="25348">MNACNYEPAAPRRGASDAAASLARMAVVDSDARSKFAVRREATRRELLRLGIERIRVHGFSATTVEDIVSGSDLTRGAFYFHFANKEEFFLELQRERARYRGEWWLIARDPEVTSLEAAFTRIFAYFEEVEPDGGAWVLPLADYELAIRSSPERHAGVAAFYRGWIDELTTFVQELAQKGLVRTDLPADAVATELFAAAEGFILHRYLYEAPPTGLIDALTRIAAP</sequence>
<accession>A0A5C1YAH3</accession>
<dbReference type="Pfam" id="PF00440">
    <property type="entry name" value="TetR_N"/>
    <property type="match status" value="1"/>
</dbReference>
<evidence type="ECO:0000256" key="3">
    <source>
        <dbReference type="ARBA" id="ARBA00023163"/>
    </source>
</evidence>
<dbReference type="InterPro" id="IPR009057">
    <property type="entry name" value="Homeodomain-like_sf"/>
</dbReference>
<dbReference type="SUPFAM" id="SSF46689">
    <property type="entry name" value="Homeodomain-like"/>
    <property type="match status" value="1"/>
</dbReference>
<name>A0A5C1YAH3_9MICO</name>
<dbReference type="PANTHER" id="PTHR47506:SF6">
    <property type="entry name" value="HTH-TYPE TRANSCRIPTIONAL REPRESSOR NEMR"/>
    <property type="match status" value="1"/>
</dbReference>
<protein>
    <submittedName>
        <fullName evidence="6">TetR family transcriptional regulator</fullName>
    </submittedName>
</protein>
<keyword evidence="2 4" id="KW-0238">DNA-binding</keyword>
<dbReference type="Proteomes" id="UP000322159">
    <property type="component" value="Chromosome"/>
</dbReference>
<evidence type="ECO:0000259" key="5">
    <source>
        <dbReference type="PROSITE" id="PS50977"/>
    </source>
</evidence>
<evidence type="ECO:0000256" key="1">
    <source>
        <dbReference type="ARBA" id="ARBA00023015"/>
    </source>
</evidence>
<dbReference type="EMBL" id="CP043504">
    <property type="protein sequence ID" value="QEO09837.1"/>
    <property type="molecule type" value="Genomic_DNA"/>
</dbReference>
<dbReference type="KEGG" id="lyk:FLP23_07340"/>
<dbReference type="OrthoDB" id="7252896at2"/>
<dbReference type="InterPro" id="IPR036271">
    <property type="entry name" value="Tet_transcr_reg_TetR-rel_C_sf"/>
</dbReference>
<organism evidence="6 7">
    <name type="scientific">Protaetiibacter larvae</name>
    <dbReference type="NCBI Taxonomy" id="2592654"/>
    <lineage>
        <taxon>Bacteria</taxon>
        <taxon>Bacillati</taxon>
        <taxon>Actinomycetota</taxon>
        <taxon>Actinomycetes</taxon>
        <taxon>Micrococcales</taxon>
        <taxon>Microbacteriaceae</taxon>
        <taxon>Protaetiibacter</taxon>
    </lineage>
</organism>
<dbReference type="PANTHER" id="PTHR47506">
    <property type="entry name" value="TRANSCRIPTIONAL REGULATORY PROTEIN"/>
    <property type="match status" value="1"/>
</dbReference>
<proteinExistence type="predicted"/>
<evidence type="ECO:0000256" key="2">
    <source>
        <dbReference type="ARBA" id="ARBA00023125"/>
    </source>
</evidence>
<dbReference type="AlphaFoldDB" id="A0A5C1YAH3"/>
<dbReference type="SUPFAM" id="SSF48498">
    <property type="entry name" value="Tetracyclin repressor-like, C-terminal domain"/>
    <property type="match status" value="1"/>
</dbReference>
<evidence type="ECO:0000313" key="6">
    <source>
        <dbReference type="EMBL" id="QEO09837.1"/>
    </source>
</evidence>
<dbReference type="InterPro" id="IPR001647">
    <property type="entry name" value="HTH_TetR"/>
</dbReference>
<dbReference type="PROSITE" id="PS50977">
    <property type="entry name" value="HTH_TETR_2"/>
    <property type="match status" value="1"/>
</dbReference>
<dbReference type="Gene3D" id="1.10.357.10">
    <property type="entry name" value="Tetracycline Repressor, domain 2"/>
    <property type="match status" value="1"/>
</dbReference>
<feature type="domain" description="HTH tetR-type" evidence="5">
    <location>
        <begin position="41"/>
        <end position="101"/>
    </location>
</feature>
<gene>
    <name evidence="6" type="ORF">FLP23_07340</name>
</gene>